<dbReference type="AlphaFoldDB" id="A0A7Y0LBV9"/>
<dbReference type="InterPro" id="IPR011044">
    <property type="entry name" value="Quino_amine_DH_bsu"/>
</dbReference>
<dbReference type="Gene3D" id="1.10.10.10">
    <property type="entry name" value="Winged helix-like DNA-binding domain superfamily/Winged helix DNA-binding domain"/>
    <property type="match status" value="1"/>
</dbReference>
<comment type="caution">
    <text evidence="5">The sequence shown here is derived from an EMBL/GenBank/DDBJ whole genome shotgun (WGS) entry which is preliminary data.</text>
</comment>
<dbReference type="EMBL" id="JABBXH010000003">
    <property type="protein sequence ID" value="NMP31710.1"/>
    <property type="molecule type" value="Genomic_DNA"/>
</dbReference>
<keyword evidence="3" id="KW-1133">Transmembrane helix</keyword>
<dbReference type="SMART" id="SM00862">
    <property type="entry name" value="Trans_reg_C"/>
    <property type="match status" value="1"/>
</dbReference>
<feature type="domain" description="OmpR/PhoB-type" evidence="4">
    <location>
        <begin position="4"/>
        <end position="102"/>
    </location>
</feature>
<dbReference type="InterPro" id="IPR036388">
    <property type="entry name" value="WH-like_DNA-bd_sf"/>
</dbReference>
<dbReference type="Proteomes" id="UP000568664">
    <property type="component" value="Unassembled WGS sequence"/>
</dbReference>
<keyword evidence="6" id="KW-1185">Reference proteome</keyword>
<keyword evidence="3" id="KW-0812">Transmembrane</keyword>
<dbReference type="RefSeq" id="WP_169075058.1">
    <property type="nucleotide sequence ID" value="NZ_JABBXH010000003.1"/>
</dbReference>
<dbReference type="PROSITE" id="PS51755">
    <property type="entry name" value="OMPR_PHOB"/>
    <property type="match status" value="1"/>
</dbReference>
<dbReference type="GO" id="GO:0000160">
    <property type="term" value="P:phosphorelay signal transduction system"/>
    <property type="evidence" value="ECO:0007669"/>
    <property type="project" value="InterPro"/>
</dbReference>
<dbReference type="GO" id="GO:0003677">
    <property type="term" value="F:DNA binding"/>
    <property type="evidence" value="ECO:0007669"/>
    <property type="project" value="UniProtKB-UniRule"/>
</dbReference>
<keyword evidence="3" id="KW-0472">Membrane</keyword>
<dbReference type="Pfam" id="PF00486">
    <property type="entry name" value="Trans_reg_C"/>
    <property type="match status" value="1"/>
</dbReference>
<feature type="transmembrane region" description="Helical" evidence="3">
    <location>
        <begin position="125"/>
        <end position="143"/>
    </location>
</feature>
<dbReference type="InterPro" id="IPR011042">
    <property type="entry name" value="6-blade_b-propeller_TolB-like"/>
</dbReference>
<dbReference type="PANTHER" id="PTHR36842">
    <property type="entry name" value="PROTEIN TOLB HOMOLOG"/>
    <property type="match status" value="1"/>
</dbReference>
<organism evidence="5 6">
    <name type="scientific">Thalassotalea algicola</name>
    <dbReference type="NCBI Taxonomy" id="2716224"/>
    <lineage>
        <taxon>Bacteria</taxon>
        <taxon>Pseudomonadati</taxon>
        <taxon>Pseudomonadota</taxon>
        <taxon>Gammaproteobacteria</taxon>
        <taxon>Alteromonadales</taxon>
        <taxon>Colwelliaceae</taxon>
        <taxon>Thalassotalea</taxon>
    </lineage>
</organism>
<dbReference type="PANTHER" id="PTHR36842:SF1">
    <property type="entry name" value="PROTEIN TOLB"/>
    <property type="match status" value="1"/>
</dbReference>
<dbReference type="GO" id="GO:0006355">
    <property type="term" value="P:regulation of DNA-templated transcription"/>
    <property type="evidence" value="ECO:0007669"/>
    <property type="project" value="InterPro"/>
</dbReference>
<reference evidence="5 6" key="1">
    <citation type="submission" date="2020-04" db="EMBL/GenBank/DDBJ databases">
        <title>Thalassotalea sp. M1531, isolated from the surface of marine red alga.</title>
        <authorList>
            <person name="Pang L."/>
            <person name="Lu D.-C."/>
        </authorList>
    </citation>
    <scope>NUCLEOTIDE SEQUENCE [LARGE SCALE GENOMIC DNA]</scope>
    <source>
        <strain evidence="5 6">M1531</strain>
    </source>
</reference>
<dbReference type="CDD" id="cd00383">
    <property type="entry name" value="trans_reg_C"/>
    <property type="match status" value="1"/>
</dbReference>
<name>A0A7Y0LBV9_9GAMM</name>
<proteinExistence type="predicted"/>
<gene>
    <name evidence="5" type="ORF">HII17_09060</name>
</gene>
<evidence type="ECO:0000313" key="6">
    <source>
        <dbReference type="Proteomes" id="UP000568664"/>
    </source>
</evidence>
<feature type="DNA-binding region" description="OmpR/PhoB-type" evidence="2">
    <location>
        <begin position="4"/>
        <end position="102"/>
    </location>
</feature>
<accession>A0A7Y0LBV9</accession>
<evidence type="ECO:0000259" key="4">
    <source>
        <dbReference type="PROSITE" id="PS51755"/>
    </source>
</evidence>
<dbReference type="SUPFAM" id="SSF46894">
    <property type="entry name" value="C-terminal effector domain of the bipartite response regulators"/>
    <property type="match status" value="1"/>
</dbReference>
<evidence type="ECO:0000256" key="1">
    <source>
        <dbReference type="ARBA" id="ARBA00023125"/>
    </source>
</evidence>
<evidence type="ECO:0000256" key="2">
    <source>
        <dbReference type="PROSITE-ProRule" id="PRU01091"/>
    </source>
</evidence>
<dbReference type="Gene3D" id="2.120.10.30">
    <property type="entry name" value="TolB, C-terminal domain"/>
    <property type="match status" value="2"/>
</dbReference>
<protein>
    <recommendedName>
        <fullName evidence="4">OmpR/PhoB-type domain-containing protein</fullName>
    </recommendedName>
</protein>
<sequence length="678" mass="77415">MVKEEKFFVGDFIVLPAHNKIVHGEQSFQLEPKIMDVLCYLITHKNQVISKQTLLDALWPGQMLGQDVITRAIFELRKTFGDDAKQPIFISTIPRKGYCFIHDVTSDDPIPIRVNSNVVSTKTQYIVSLFVVIALLIAYWLWLGVSEPKISKPQLSLVSHQFDKANNPNISPNGVNLLYVAEQNDEYFVVKTDIGSEKQTVLIRTAERIVAPKWLNNNEIIYGKCEDGKCGLHQFNIAERANSHLPYQTREIFSIEVAPKNQQVLIANLQGGFRSFDIVDLANHRLLELPEAINARRPVWGNNDRQVFFLANTPNGNQTFNSFDVTSFKQTEIELAVDQIFTLATMNNDKILISARKDGLTGVWTYATNSAQFAKLIDATPGEVISDLAFHNESQRLIFKNVKRNIDINIEGLDVHLPNVNSELIDLNAVYLTKREQLLFVSNRSGAYELWSAQQEELKRLTNLKLNVIDRPIVNIQQNQLAFVSTKQNISKLSVINLDTQQITFTHQFDKKVFLLGWANDETGLYFSTGTRENYAIYNFSLLDKATKPVMVNAGVMFHEDKQGNHYFVNMARNFLMQQQPNGEVSALFQLPESMLLTPHQTAIVDQELYFVERFNNRLEVKVVSLIDEQHKEHSVMKLPRNAYITQLGGQKNPFVIYDLLIEDKHQLVIAQFDKAIR</sequence>
<dbReference type="SUPFAM" id="SSF69322">
    <property type="entry name" value="Tricorn protease domain 2"/>
    <property type="match status" value="1"/>
</dbReference>
<evidence type="ECO:0000256" key="3">
    <source>
        <dbReference type="SAM" id="Phobius"/>
    </source>
</evidence>
<evidence type="ECO:0000313" key="5">
    <source>
        <dbReference type="EMBL" id="NMP31710.1"/>
    </source>
</evidence>
<dbReference type="InterPro" id="IPR001867">
    <property type="entry name" value="OmpR/PhoB-type_DNA-bd"/>
</dbReference>
<keyword evidence="1 2" id="KW-0238">DNA-binding</keyword>
<dbReference type="InterPro" id="IPR016032">
    <property type="entry name" value="Sig_transdc_resp-reg_C-effctor"/>
</dbReference>
<dbReference type="SUPFAM" id="SSF50969">
    <property type="entry name" value="YVTN repeat-like/Quinoprotein amine dehydrogenase"/>
    <property type="match status" value="1"/>
</dbReference>